<name>A0A6L9EBT5_9FLAO</name>
<dbReference type="RefSeq" id="WP_161435059.1">
    <property type="nucleotide sequence ID" value="NZ_WXYO01000003.1"/>
</dbReference>
<dbReference type="Proteomes" id="UP000475249">
    <property type="component" value="Unassembled WGS sequence"/>
</dbReference>
<evidence type="ECO:0000313" key="1">
    <source>
        <dbReference type="EMBL" id="NAS12031.1"/>
    </source>
</evidence>
<accession>A0A6L9EBT5</accession>
<reference evidence="1 2" key="1">
    <citation type="submission" date="2020-01" db="EMBL/GenBank/DDBJ databases">
        <title>Bacteria diversity of Porities sp.</title>
        <authorList>
            <person name="Wang G."/>
        </authorList>
    </citation>
    <scope>NUCLEOTIDE SEQUENCE [LARGE SCALE GENOMIC DNA]</scope>
    <source>
        <strain evidence="1 2">R33</strain>
    </source>
</reference>
<proteinExistence type="predicted"/>
<evidence type="ECO:0000313" key="2">
    <source>
        <dbReference type="Proteomes" id="UP000475249"/>
    </source>
</evidence>
<organism evidence="1 2">
    <name type="scientific">Poritiphilus flavus</name>
    <dbReference type="NCBI Taxonomy" id="2697053"/>
    <lineage>
        <taxon>Bacteria</taxon>
        <taxon>Pseudomonadati</taxon>
        <taxon>Bacteroidota</taxon>
        <taxon>Flavobacteriia</taxon>
        <taxon>Flavobacteriales</taxon>
        <taxon>Flavobacteriaceae</taxon>
        <taxon>Poritiphilus</taxon>
    </lineage>
</organism>
<dbReference type="EMBL" id="WXYO01000003">
    <property type="protein sequence ID" value="NAS12031.1"/>
    <property type="molecule type" value="Genomic_DNA"/>
</dbReference>
<comment type="caution">
    <text evidence="1">The sequence shown here is derived from an EMBL/GenBank/DDBJ whole genome shotgun (WGS) entry which is preliminary data.</text>
</comment>
<dbReference type="AlphaFoldDB" id="A0A6L9EBT5"/>
<gene>
    <name evidence="1" type="ORF">GTQ38_08470</name>
</gene>
<protein>
    <submittedName>
        <fullName evidence="1">Uncharacterized protein</fullName>
    </submittedName>
</protein>
<sequence length="72" mass="7840">MIHFLSLPLLLGSVQGNRAKIMPGSSEIAPQEQLGLTLRSQALLYLKNLDTGGQIISSEPAKKDNSIYLMTK</sequence>
<keyword evidence="2" id="KW-1185">Reference proteome</keyword>